<reference evidence="3 4" key="1">
    <citation type="submission" date="2019-03" db="EMBL/GenBank/DDBJ databases">
        <authorList>
            <person name="Gaulin E."/>
            <person name="Dumas B."/>
        </authorList>
    </citation>
    <scope>NUCLEOTIDE SEQUENCE [LARGE SCALE GENOMIC DNA]</scope>
    <source>
        <strain evidence="3">CBS 568.67</strain>
    </source>
</reference>
<keyword evidence="4" id="KW-1185">Reference proteome</keyword>
<dbReference type="EMBL" id="CAADRA010006222">
    <property type="protein sequence ID" value="VFT94344.1"/>
    <property type="molecule type" value="Genomic_DNA"/>
</dbReference>
<feature type="compositionally biased region" description="Polar residues" evidence="1">
    <location>
        <begin position="27"/>
        <end position="39"/>
    </location>
</feature>
<reference evidence="2" key="2">
    <citation type="submission" date="2019-06" db="EMBL/GenBank/DDBJ databases">
        <title>Genomics analysis of Aphanomyces spp. identifies a new class of oomycete effector associated with host adaptation.</title>
        <authorList>
            <person name="Gaulin E."/>
        </authorList>
    </citation>
    <scope>NUCLEOTIDE SEQUENCE</scope>
    <source>
        <strain evidence="2">CBS 578.67</strain>
    </source>
</reference>
<dbReference type="AlphaFoldDB" id="A0A485L819"/>
<dbReference type="EMBL" id="VJMH01006201">
    <property type="protein sequence ID" value="KAF0691116.1"/>
    <property type="molecule type" value="Genomic_DNA"/>
</dbReference>
<protein>
    <submittedName>
        <fullName evidence="3">Aste57867_17593 protein</fullName>
    </submittedName>
</protein>
<dbReference type="Proteomes" id="UP000332933">
    <property type="component" value="Unassembled WGS sequence"/>
</dbReference>
<sequence length="325" mass="35151">MNPHARLARTFGAAAIATFAAHGTRHSTTCEASAPTQPSDVPPPSTKATPSLWRFLGPLQQWLESGDADATHFASFSSKHSNAGLMSWPSLQRGLAQRVKDEAAFVALAAEAKAAVAANDRAKLAAMPARFAEAAYGHGITNEMRELHVAQYGCVQYTSEVLTSIASVAASCRGVVELGAGHGQWAKQLREEFQVDIIAFDNMVRLPLRGASAPHAPASRHVLKGDEAVLLNRRLNLEGRALLLVFPDPGTMAAKSLLNYMQASPKNDVLIYVGEGRCGANANAAFFDLLELNSEWVLEQMLPVVPFGTKGFERYFVFRRRQPVV</sequence>
<gene>
    <name evidence="3" type="primary">Aste57867_17593</name>
    <name evidence="2" type="ORF">As57867_017533</name>
    <name evidence="3" type="ORF">ASTE57867_17593</name>
</gene>
<name>A0A485L819_9STRA</name>
<proteinExistence type="predicted"/>
<evidence type="ECO:0000256" key="1">
    <source>
        <dbReference type="SAM" id="MobiDB-lite"/>
    </source>
</evidence>
<feature type="region of interest" description="Disordered" evidence="1">
    <location>
        <begin position="27"/>
        <end position="48"/>
    </location>
</feature>
<evidence type="ECO:0000313" key="3">
    <source>
        <dbReference type="EMBL" id="VFT94344.1"/>
    </source>
</evidence>
<dbReference type="PANTHER" id="PTHR39290:SF6">
    <property type="entry name" value="S-ADENOSYL-L-METHIONINE-DEPENDENT METHYLTRANSFERASES SUPERFAMILY PROTEIN"/>
    <property type="match status" value="1"/>
</dbReference>
<dbReference type="PANTHER" id="PTHR39290">
    <property type="entry name" value="C3H1-TYPE DOMAIN-CONTAINING PROTEIN-RELATED"/>
    <property type="match status" value="1"/>
</dbReference>
<dbReference type="OrthoDB" id="5411518at2759"/>
<accession>A0A485L819</accession>
<organism evidence="3 4">
    <name type="scientific">Aphanomyces stellatus</name>
    <dbReference type="NCBI Taxonomy" id="120398"/>
    <lineage>
        <taxon>Eukaryota</taxon>
        <taxon>Sar</taxon>
        <taxon>Stramenopiles</taxon>
        <taxon>Oomycota</taxon>
        <taxon>Saprolegniomycetes</taxon>
        <taxon>Saprolegniales</taxon>
        <taxon>Verrucalvaceae</taxon>
        <taxon>Aphanomyces</taxon>
    </lineage>
</organism>
<evidence type="ECO:0000313" key="4">
    <source>
        <dbReference type="Proteomes" id="UP000332933"/>
    </source>
</evidence>
<evidence type="ECO:0000313" key="2">
    <source>
        <dbReference type="EMBL" id="KAF0691116.1"/>
    </source>
</evidence>